<sequence length="129" mass="14717">MTSERKLSIATLIFKITSIILIAISLYFIITAFMKFVAEHNKSYNKDNLDELYNDFKIILKENAKWGICLAAAYGLSILTYILDIIIISIASWKTQTFGKIILLLSLIIKPLWLFSWIGNIGIIAKKRS</sequence>
<feature type="transmembrane region" description="Helical" evidence="1">
    <location>
        <begin position="66"/>
        <end position="90"/>
    </location>
</feature>
<accession>A0ABZ2AI13</accession>
<reference evidence="2" key="1">
    <citation type="submission" date="2024-01" db="EMBL/GenBank/DDBJ databases">
        <title>Complete genome sequence of Mycoplasma gateae strain 3700.</title>
        <authorList>
            <person name="Spergser J."/>
        </authorList>
    </citation>
    <scope>NUCLEOTIDE SEQUENCE [LARGE SCALE GENOMIC DNA]</scope>
    <source>
        <strain evidence="2">3700</strain>
    </source>
</reference>
<keyword evidence="1" id="KW-1133">Transmembrane helix</keyword>
<gene>
    <name evidence="2" type="ORF">V2E26_02010</name>
</gene>
<feature type="transmembrane region" description="Helical" evidence="1">
    <location>
        <begin position="12"/>
        <end position="34"/>
    </location>
</feature>
<dbReference type="EMBL" id="CP143578">
    <property type="protein sequence ID" value="WVN21170.1"/>
    <property type="molecule type" value="Genomic_DNA"/>
</dbReference>
<protein>
    <submittedName>
        <fullName evidence="2">Uncharacterized protein</fullName>
    </submittedName>
</protein>
<dbReference type="RefSeq" id="WP_330463207.1">
    <property type="nucleotide sequence ID" value="NZ_CP143578.1"/>
</dbReference>
<evidence type="ECO:0000313" key="2">
    <source>
        <dbReference type="EMBL" id="WVN21170.1"/>
    </source>
</evidence>
<keyword evidence="1" id="KW-0812">Transmembrane</keyword>
<keyword evidence="1" id="KW-0472">Membrane</keyword>
<organism evidence="2 3">
    <name type="scientific">Metamycoplasma gateae</name>
    <dbReference type="NCBI Taxonomy" id="35769"/>
    <lineage>
        <taxon>Bacteria</taxon>
        <taxon>Bacillati</taxon>
        <taxon>Mycoplasmatota</taxon>
        <taxon>Mycoplasmoidales</taxon>
        <taxon>Metamycoplasmataceae</taxon>
        <taxon>Metamycoplasma</taxon>
    </lineage>
</organism>
<feature type="transmembrane region" description="Helical" evidence="1">
    <location>
        <begin position="102"/>
        <end position="125"/>
    </location>
</feature>
<keyword evidence="3" id="KW-1185">Reference proteome</keyword>
<name>A0ABZ2AI13_9BACT</name>
<dbReference type="Proteomes" id="UP001431935">
    <property type="component" value="Chromosome"/>
</dbReference>
<proteinExistence type="predicted"/>
<evidence type="ECO:0000313" key="3">
    <source>
        <dbReference type="Proteomes" id="UP001431935"/>
    </source>
</evidence>
<evidence type="ECO:0000256" key="1">
    <source>
        <dbReference type="SAM" id="Phobius"/>
    </source>
</evidence>